<dbReference type="SUPFAM" id="SSF103025">
    <property type="entry name" value="Folate-binding domain"/>
    <property type="match status" value="1"/>
</dbReference>
<dbReference type="PIRSF" id="PIRSF037980">
    <property type="entry name" value="SoxA"/>
    <property type="match status" value="1"/>
</dbReference>
<keyword evidence="2 6" id="KW-0560">Oxidoreductase</keyword>
<dbReference type="GO" id="GO:0046653">
    <property type="term" value="P:tetrahydrofolate metabolic process"/>
    <property type="evidence" value="ECO:0007669"/>
    <property type="project" value="InterPro"/>
</dbReference>
<dbReference type="Gene3D" id="3.50.50.60">
    <property type="entry name" value="FAD/NAD(P)-binding domain"/>
    <property type="match status" value="1"/>
</dbReference>
<comment type="caution">
    <text evidence="6">The sequence shown here is derived from an EMBL/GenBank/DDBJ whole genome shotgun (WGS) entry which is preliminary data.</text>
</comment>
<dbReference type="AlphaFoldDB" id="A0A132BVI8"/>
<dbReference type="PATRIC" id="fig|1768241.3.peg.3230"/>
<name>A0A132BVI8_9RHOB</name>
<dbReference type="Gene3D" id="1.10.10.1100">
    <property type="entry name" value="BFD-like [2Fe-2S]-binding domain"/>
    <property type="match status" value="1"/>
</dbReference>
<reference evidence="6 7" key="1">
    <citation type="submission" date="2015-12" db="EMBL/GenBank/DDBJ databases">
        <title>Genome sequence of the marine Rhodobacteraceae strain O3.65, Candidatus Tritonibacter horizontis.</title>
        <authorList>
            <person name="Poehlein A."/>
            <person name="Giebel H.A."/>
            <person name="Voget S."/>
            <person name="Brinkhoff T."/>
        </authorList>
    </citation>
    <scope>NUCLEOTIDE SEQUENCE [LARGE SCALE GENOMIC DNA]</scope>
    <source>
        <strain evidence="6 7">O3.65</strain>
    </source>
</reference>
<evidence type="ECO:0000259" key="5">
    <source>
        <dbReference type="Pfam" id="PF17806"/>
    </source>
</evidence>
<dbReference type="Pfam" id="PF17806">
    <property type="entry name" value="SO_alpha_A3"/>
    <property type="match status" value="1"/>
</dbReference>
<dbReference type="InterPro" id="IPR013977">
    <property type="entry name" value="GcvT_C"/>
</dbReference>
<dbReference type="Gene3D" id="3.30.1360.120">
    <property type="entry name" value="Probable tRNA modification gtpase trme, domain 1"/>
    <property type="match status" value="1"/>
</dbReference>
<dbReference type="InterPro" id="IPR029043">
    <property type="entry name" value="GcvT/YgfZ_C"/>
</dbReference>
<dbReference type="SUPFAM" id="SSF51905">
    <property type="entry name" value="FAD/NAD(P)-binding domain"/>
    <property type="match status" value="1"/>
</dbReference>
<evidence type="ECO:0000259" key="3">
    <source>
        <dbReference type="Pfam" id="PF01571"/>
    </source>
</evidence>
<dbReference type="Gene3D" id="3.10.20.440">
    <property type="entry name" value="2Fe-2S iron-sulphur cluster binding domain, sarcosine oxidase, alpha subunit, N-terminal domain"/>
    <property type="match status" value="1"/>
</dbReference>
<evidence type="ECO:0000313" key="6">
    <source>
        <dbReference type="EMBL" id="KUP92072.1"/>
    </source>
</evidence>
<dbReference type="OrthoDB" id="5287468at2"/>
<feature type="domain" description="SoxA A3" evidence="5">
    <location>
        <begin position="498"/>
        <end position="583"/>
    </location>
</feature>
<dbReference type="InterPro" id="IPR006277">
    <property type="entry name" value="Sarcosine_oxidase_asu"/>
</dbReference>
<dbReference type="InterPro" id="IPR041117">
    <property type="entry name" value="SoxA_A3"/>
</dbReference>
<sequence length="981" mass="104939">MRISGKGLISGGRRVNFSFNGVSYMGQEGDTLASALLANGVHLVGRSFKYHRPRGILTAGSEEPNALVSVGKGAAQDPNIRATQQEVFEGLVARSQNCWPSVGHDVMALNDLAAPFLGAGFYYKTFMWPAPLWEKLYEPVIRRAAGLGALSGSANTEPYEKAFAFCDLLVIGSGPAGLMAALTAGRAGADVILAEDDSRMGGRLLAEMEEIDDKPAHVWVAEVLAELAGLDNVRLMTRTAVTGAFDQGTYSALERVSHHLPPSQSLKTAHRPRECFWRIAARATVLAAGAIERPVAFRNNDRPGIMTAGAVRAYLNRWGVAPGERITLFANNDDAHRTARDLVAAGVHIAAVIDSRHDAPDGRDFSVIKGAVVCNTSGRKRLETITLRNVSGEEKIQTDCLAMSGGWNPSVHLTCHMNARPVWNRDIAAFVPRAGAVPGMVVAGAANGSLSTHAALAEGAGAAVAALGQLGITAEAPALPRACDAPYRISPLWAVPGKGRAWLDFQNDVTVKDVAQAAQENFRSVEHMKRYTTQGMATDQGKNSNVAALAVLADATGRSIAETGVTTFRPPFVPTTIAAMGAGAAGQGFKPQRYLTSHRTSLKRGAANTEVGLWYRASYFAKEGETTWRQSCDREVMMVRNAVGVCDVSTLGKIDIKGPDAAKLLDLIYTNLFSTLKIGRVRYGLMLREDGFVMDDGTTARLGQDHYVMTTTTAAAGQVMAHLEYLSQVARPDLDVRFTSVTDQWAQFAVAGPKARALIDALVAEEINGETYPFMACGAITVGGVAGRLFRISFSGEHAYEIAVPARYGEALFDLLVTRAEAEGGGAYGMEALNVLRIEKGFITHAEINGTVTAFDLGMQGMISKKKSCWGKVLSERDGLMDEDRMRLVGLKPKGAAQELSAGAHLFEPDMTVERVNDLGYVTSVGFSPTLGHMIGLAMLSAGPDRLGDTVRLVDHTRGVDTLCEVVDPVFFDPEGGRVRG</sequence>
<dbReference type="Pfam" id="PF13510">
    <property type="entry name" value="Fer2_4"/>
    <property type="match status" value="1"/>
</dbReference>
<dbReference type="InterPro" id="IPR006222">
    <property type="entry name" value="GCVT_N"/>
</dbReference>
<gene>
    <name evidence="6" type="primary">soxA_1</name>
    <name evidence="6" type="ORF">TRIHO_30910</name>
</gene>
<protein>
    <submittedName>
        <fullName evidence="6">Sarcosine oxidase subunit alpha</fullName>
        <ecNumber evidence="6">1.5.3.1</ecNumber>
    </submittedName>
</protein>
<feature type="domain" description="Aminomethyltransferase C-terminal" evidence="4">
    <location>
        <begin position="887"/>
        <end position="973"/>
    </location>
</feature>
<dbReference type="EC" id="1.5.3.1" evidence="6"/>
<dbReference type="NCBIfam" id="TIGR01372">
    <property type="entry name" value="soxA"/>
    <property type="match status" value="1"/>
</dbReference>
<dbReference type="InterPro" id="IPR041854">
    <property type="entry name" value="BFD-like_2Fe2S-bd_dom_sf"/>
</dbReference>
<dbReference type="InterPro" id="IPR036188">
    <property type="entry name" value="FAD/NAD-bd_sf"/>
</dbReference>
<dbReference type="EMBL" id="LPUY01000079">
    <property type="protein sequence ID" value="KUP92072.1"/>
    <property type="molecule type" value="Genomic_DNA"/>
</dbReference>
<comment type="similarity">
    <text evidence="1">Belongs to the GcvT family.</text>
</comment>
<dbReference type="InterPro" id="IPR028896">
    <property type="entry name" value="GcvT/YgfZ/DmdA"/>
</dbReference>
<dbReference type="Pfam" id="PF12831">
    <property type="entry name" value="FAD_oxidored"/>
    <property type="match status" value="1"/>
</dbReference>
<organism evidence="6 7">
    <name type="scientific">Tritonibacter horizontis</name>
    <dbReference type="NCBI Taxonomy" id="1768241"/>
    <lineage>
        <taxon>Bacteria</taxon>
        <taxon>Pseudomonadati</taxon>
        <taxon>Pseudomonadota</taxon>
        <taxon>Alphaproteobacteria</taxon>
        <taxon>Rhodobacterales</taxon>
        <taxon>Paracoccaceae</taxon>
        <taxon>Tritonibacter</taxon>
    </lineage>
</organism>
<evidence type="ECO:0000256" key="1">
    <source>
        <dbReference type="ARBA" id="ARBA00008609"/>
    </source>
</evidence>
<dbReference type="InterPro" id="IPR027266">
    <property type="entry name" value="TrmE/GcvT-like"/>
</dbReference>
<feature type="domain" description="GCVT N-terminal" evidence="3">
    <location>
        <begin position="598"/>
        <end position="867"/>
    </location>
</feature>
<evidence type="ECO:0000313" key="7">
    <source>
        <dbReference type="Proteomes" id="UP000068382"/>
    </source>
</evidence>
<dbReference type="InterPro" id="IPR042204">
    <property type="entry name" value="2Fe-2S-bd_N"/>
</dbReference>
<dbReference type="Proteomes" id="UP000068382">
    <property type="component" value="Unassembled WGS sequence"/>
</dbReference>
<dbReference type="PRINTS" id="PR00469">
    <property type="entry name" value="PNDRDTASEII"/>
</dbReference>
<keyword evidence="7" id="KW-1185">Reference proteome</keyword>
<evidence type="ECO:0000259" key="4">
    <source>
        <dbReference type="Pfam" id="PF08669"/>
    </source>
</evidence>
<dbReference type="Pfam" id="PF01571">
    <property type="entry name" value="GCV_T"/>
    <property type="match status" value="1"/>
</dbReference>
<dbReference type="GO" id="GO:0008115">
    <property type="term" value="F:sarcosine oxidase activity"/>
    <property type="evidence" value="ECO:0007669"/>
    <property type="project" value="UniProtKB-EC"/>
</dbReference>
<dbReference type="RefSeq" id="WP_068245559.1">
    <property type="nucleotide sequence ID" value="NZ_LPUY01000079.1"/>
</dbReference>
<evidence type="ECO:0000256" key="2">
    <source>
        <dbReference type="ARBA" id="ARBA00023002"/>
    </source>
</evidence>
<dbReference type="PRINTS" id="PR00368">
    <property type="entry name" value="FADPNR"/>
</dbReference>
<dbReference type="SUPFAM" id="SSF101790">
    <property type="entry name" value="Aminomethyltransferase beta-barrel domain"/>
    <property type="match status" value="1"/>
</dbReference>
<proteinExistence type="inferred from homology"/>
<dbReference type="PANTHER" id="PTHR43757:SF2">
    <property type="entry name" value="AMINOMETHYLTRANSFERASE, MITOCHONDRIAL"/>
    <property type="match status" value="1"/>
</dbReference>
<dbReference type="Pfam" id="PF08669">
    <property type="entry name" value="GCV_T_C"/>
    <property type="match status" value="1"/>
</dbReference>
<accession>A0A132BVI8</accession>
<dbReference type="PANTHER" id="PTHR43757">
    <property type="entry name" value="AMINOMETHYLTRANSFERASE"/>
    <property type="match status" value="1"/>
</dbReference>